<gene>
    <name evidence="1" type="ORF">LSG31_13955</name>
</gene>
<dbReference type="PANTHER" id="PTHR47628">
    <property type="match status" value="1"/>
</dbReference>
<dbReference type="InterPro" id="IPR000709">
    <property type="entry name" value="Leu_Ile_Val-bd"/>
</dbReference>
<dbReference type="CDD" id="cd06357">
    <property type="entry name" value="PBP1_AmiC"/>
    <property type="match status" value="1"/>
</dbReference>
<accession>A0ABY4CER0</accession>
<evidence type="ECO:0000313" key="1">
    <source>
        <dbReference type="EMBL" id="UOF89027.1"/>
    </source>
</evidence>
<organism evidence="1 2">
    <name type="scientific">Fodinisporobacter ferrooxydans</name>
    <dbReference type="NCBI Taxonomy" id="2901836"/>
    <lineage>
        <taxon>Bacteria</taxon>
        <taxon>Bacillati</taxon>
        <taxon>Bacillota</taxon>
        <taxon>Bacilli</taxon>
        <taxon>Bacillales</taxon>
        <taxon>Alicyclobacillaceae</taxon>
        <taxon>Fodinisporobacter</taxon>
    </lineage>
</organism>
<dbReference type="PRINTS" id="PR00337">
    <property type="entry name" value="LEUILEVALBP"/>
</dbReference>
<dbReference type="InterPro" id="IPR028082">
    <property type="entry name" value="Peripla_BP_I"/>
</dbReference>
<dbReference type="Pfam" id="PF13433">
    <property type="entry name" value="Peripla_BP_5"/>
    <property type="match status" value="1"/>
</dbReference>
<dbReference type="InterPro" id="IPR039570">
    <property type="entry name" value="AmiC_PBP1"/>
</dbReference>
<dbReference type="EMBL" id="CP089291">
    <property type="protein sequence ID" value="UOF89027.1"/>
    <property type="molecule type" value="Genomic_DNA"/>
</dbReference>
<dbReference type="PANTHER" id="PTHR47628:SF1">
    <property type="entry name" value="ALIPHATIC AMIDASE EXPRESSION-REGULATING PROTEIN"/>
    <property type="match status" value="1"/>
</dbReference>
<reference evidence="1" key="1">
    <citation type="submission" date="2021-12" db="EMBL/GenBank/DDBJ databases">
        <title>Alicyclobacillaceae gen. nov., sp. nov., isolated from chalcocite enrichment system.</title>
        <authorList>
            <person name="Jiang Z."/>
        </authorList>
    </citation>
    <scope>NUCLEOTIDE SEQUENCE</scope>
    <source>
        <strain evidence="1">MYW30-H2</strain>
    </source>
</reference>
<sequence>MQLNNEIRIGLLFSLTGTTSVTERGAYQAALLAIRQVNDRGGIHGTRLVPVTEDIASDPRLSAEKAEKLIRQEQVSTIIGLYTSACRKVTIPILEKYNKLLFYPALYEGEELSPNVFYCGPVPNQQLEYFIPWILQNVGPSVYLIGSDYVYPKETHKHIRRLVKVHGGTISGEHYAALGAQKFHQVIKTIENLAPHAVFSTLVGESALIFYQQFRDANLNIPIASSITGETEIQAMGAKYAEGHYTSFPYFSSVVTEKNQQFRKLYSENYGTAAVSFVMESAYFSVWLLAEAIRKTNSIETDRIRMALQGMTFDAPQGGIRVDEDNQHIWLQSRIGRANAKGEFDIVWESDGPIPPLPFYSIESKDRQEEHTHDVASIELLRSTQEQYGLLIKIIQDISQFFSYRFAIFNPEGIT</sequence>
<protein>
    <submittedName>
        <fullName evidence="1">Transporter substrate-binding domain-containing protein</fullName>
    </submittedName>
</protein>
<keyword evidence="2" id="KW-1185">Reference proteome</keyword>
<dbReference type="SUPFAM" id="SSF53822">
    <property type="entry name" value="Periplasmic binding protein-like I"/>
    <property type="match status" value="1"/>
</dbReference>
<dbReference type="RefSeq" id="WP_347435709.1">
    <property type="nucleotide sequence ID" value="NZ_CP089291.1"/>
</dbReference>
<dbReference type="Gene3D" id="3.40.50.2300">
    <property type="match status" value="2"/>
</dbReference>
<proteinExistence type="predicted"/>
<name>A0ABY4CER0_9BACL</name>
<dbReference type="Proteomes" id="UP000830167">
    <property type="component" value="Chromosome"/>
</dbReference>
<evidence type="ECO:0000313" key="2">
    <source>
        <dbReference type="Proteomes" id="UP000830167"/>
    </source>
</evidence>